<dbReference type="SMART" id="SM00347">
    <property type="entry name" value="HTH_MARR"/>
    <property type="match status" value="1"/>
</dbReference>
<sequence length="164" mass="18365">MSKSQNRKAIIGKPYLEEGIFMSAVALGDQALSESNKLLSIWGMTALQYNALKVLYVEDSQGEGLPSMEIGQRLYTRVPDVTRLLERMVDKGWITRERDVENKRVVRSKLTDIGIQLVESAYLPLKESESKQLAHLTDAEKTELARLLNKAKSSPSNPADNKDS</sequence>
<evidence type="ECO:0000313" key="3">
    <source>
        <dbReference type="Proteomes" id="UP000294887"/>
    </source>
</evidence>
<evidence type="ECO:0000259" key="1">
    <source>
        <dbReference type="PROSITE" id="PS50995"/>
    </source>
</evidence>
<dbReference type="PROSITE" id="PS50995">
    <property type="entry name" value="HTH_MARR_2"/>
    <property type="match status" value="1"/>
</dbReference>
<dbReference type="InterPro" id="IPR000835">
    <property type="entry name" value="HTH_MarR-typ"/>
</dbReference>
<dbReference type="InterPro" id="IPR036388">
    <property type="entry name" value="WH-like_DNA-bd_sf"/>
</dbReference>
<name>A0A4R1F6Z9_9GAMM</name>
<dbReference type="PANTHER" id="PTHR33164">
    <property type="entry name" value="TRANSCRIPTIONAL REGULATOR, MARR FAMILY"/>
    <property type="match status" value="1"/>
</dbReference>
<organism evidence="2 3">
    <name type="scientific">Cocleimonas flava</name>
    <dbReference type="NCBI Taxonomy" id="634765"/>
    <lineage>
        <taxon>Bacteria</taxon>
        <taxon>Pseudomonadati</taxon>
        <taxon>Pseudomonadota</taxon>
        <taxon>Gammaproteobacteria</taxon>
        <taxon>Thiotrichales</taxon>
        <taxon>Thiotrichaceae</taxon>
        <taxon>Cocleimonas</taxon>
    </lineage>
</organism>
<dbReference type="Pfam" id="PF01047">
    <property type="entry name" value="MarR"/>
    <property type="match status" value="1"/>
</dbReference>
<dbReference type="RefSeq" id="WP_131905990.1">
    <property type="nucleotide sequence ID" value="NZ_BAAAFU010000004.1"/>
</dbReference>
<feature type="domain" description="HTH marR-type" evidence="1">
    <location>
        <begin position="13"/>
        <end position="153"/>
    </location>
</feature>
<dbReference type="Proteomes" id="UP000294887">
    <property type="component" value="Unassembled WGS sequence"/>
</dbReference>
<dbReference type="SUPFAM" id="SSF46785">
    <property type="entry name" value="Winged helix' DNA-binding domain"/>
    <property type="match status" value="1"/>
</dbReference>
<protein>
    <submittedName>
        <fullName evidence="2">DNA-binding MarR family transcriptional regulator</fullName>
    </submittedName>
</protein>
<dbReference type="GO" id="GO:0006950">
    <property type="term" value="P:response to stress"/>
    <property type="evidence" value="ECO:0007669"/>
    <property type="project" value="TreeGrafter"/>
</dbReference>
<keyword evidence="2" id="KW-0238">DNA-binding</keyword>
<gene>
    <name evidence="2" type="ORF">EV695_2253</name>
</gene>
<dbReference type="OrthoDB" id="7502947at2"/>
<proteinExistence type="predicted"/>
<comment type="caution">
    <text evidence="2">The sequence shown here is derived from an EMBL/GenBank/DDBJ whole genome shotgun (WGS) entry which is preliminary data.</text>
</comment>
<dbReference type="Gene3D" id="1.10.10.10">
    <property type="entry name" value="Winged helix-like DNA-binding domain superfamily/Winged helix DNA-binding domain"/>
    <property type="match status" value="1"/>
</dbReference>
<dbReference type="InterPro" id="IPR036390">
    <property type="entry name" value="WH_DNA-bd_sf"/>
</dbReference>
<dbReference type="AlphaFoldDB" id="A0A4R1F6Z9"/>
<dbReference type="EMBL" id="SMFQ01000003">
    <property type="protein sequence ID" value="TCJ87738.1"/>
    <property type="molecule type" value="Genomic_DNA"/>
</dbReference>
<dbReference type="GO" id="GO:0003700">
    <property type="term" value="F:DNA-binding transcription factor activity"/>
    <property type="evidence" value="ECO:0007669"/>
    <property type="project" value="InterPro"/>
</dbReference>
<evidence type="ECO:0000313" key="2">
    <source>
        <dbReference type="EMBL" id="TCJ87738.1"/>
    </source>
</evidence>
<dbReference type="InterPro" id="IPR039422">
    <property type="entry name" value="MarR/SlyA-like"/>
</dbReference>
<reference evidence="2 3" key="1">
    <citation type="submission" date="2019-03" db="EMBL/GenBank/DDBJ databases">
        <title>Genomic Encyclopedia of Type Strains, Phase IV (KMG-IV): sequencing the most valuable type-strain genomes for metagenomic binning, comparative biology and taxonomic classification.</title>
        <authorList>
            <person name="Goeker M."/>
        </authorList>
    </citation>
    <scope>NUCLEOTIDE SEQUENCE [LARGE SCALE GENOMIC DNA]</scope>
    <source>
        <strain evidence="2 3">DSM 24830</strain>
    </source>
</reference>
<accession>A0A4R1F6Z9</accession>
<dbReference type="GO" id="GO:0003677">
    <property type="term" value="F:DNA binding"/>
    <property type="evidence" value="ECO:0007669"/>
    <property type="project" value="UniProtKB-KW"/>
</dbReference>
<keyword evidence="3" id="KW-1185">Reference proteome</keyword>
<dbReference type="PANTHER" id="PTHR33164:SF101">
    <property type="entry name" value="TRANSCRIPTIONAL REPRESSOR MPRA"/>
    <property type="match status" value="1"/>
</dbReference>